<dbReference type="InParanoid" id="A0A543AZ86"/>
<proteinExistence type="predicted"/>
<keyword evidence="2" id="KW-0808">Transferase</keyword>
<feature type="compositionally biased region" description="Basic and acidic residues" evidence="1">
    <location>
        <begin position="33"/>
        <end position="43"/>
    </location>
</feature>
<comment type="caution">
    <text evidence="2">The sequence shown here is derived from an EMBL/GenBank/DDBJ whole genome shotgun (WGS) entry which is preliminary data.</text>
</comment>
<dbReference type="SUPFAM" id="SSF53448">
    <property type="entry name" value="Nucleotide-diphospho-sugar transferases"/>
    <property type="match status" value="1"/>
</dbReference>
<name>A0A543AZ86_9ACTN</name>
<dbReference type="AlphaFoldDB" id="A0A543AZ86"/>
<dbReference type="Proteomes" id="UP000317043">
    <property type="component" value="Unassembled WGS sequence"/>
</dbReference>
<reference evidence="2 3" key="1">
    <citation type="submission" date="2019-06" db="EMBL/GenBank/DDBJ databases">
        <title>Sequencing the genomes of 1000 actinobacteria strains.</title>
        <authorList>
            <person name="Klenk H.-P."/>
        </authorList>
    </citation>
    <scope>NUCLEOTIDE SEQUENCE [LARGE SCALE GENOMIC DNA]</scope>
    <source>
        <strain evidence="2 3">DSM 45928</strain>
    </source>
</reference>
<gene>
    <name evidence="2" type="ORF">FB566_3466</name>
</gene>
<feature type="region of interest" description="Disordered" evidence="1">
    <location>
        <begin position="16"/>
        <end position="43"/>
    </location>
</feature>
<sequence length="486" mass="55043">MSWTFDRHLDLMAAQDITRAPRRGDGTAMQPWREPDDLPPRRNPARELRAVTRHLERQPSGHRERIANLAATFGPMATDCRVSVLVPCRTEAQQIPRLLERYLDQRGADGTTVPAAGFEVLVLVNRYADEADDGTAAAAERFCGGRVPVRVAEYLHPADERAPITTVRRLLADTALWRAAERPRYLAPLYLLSEDADVHWLDPRQIATVVDTFDADPGLDGLRGQLDHCPWILARHPLLLLSRRSWNFTEALLSRRCARPDRRPDYDFTWNRLNTSGWNTAFTAEVYARIGGYSVERTLDEDMDIGEKISVLRAYRRHGRLVPQVNTIRSIPNRSEGSPRRWLYWAATGTEPYHEADDFDNFLGRPHERAIKDASLSELEDIAAPRTGLDVDRLTEAMQRDLDFLGRRTGAANRDHGLYRKVLALLGFRPGEAEVTDGRLRIRSLTGVTERLNHHARFAEFTVGAFPKTLPTTAVTWRISAVPRGA</sequence>
<dbReference type="EMBL" id="VFOW01000001">
    <property type="protein sequence ID" value="TQL77892.1"/>
    <property type="molecule type" value="Genomic_DNA"/>
</dbReference>
<organism evidence="2 3">
    <name type="scientific">Stackebrandtia endophytica</name>
    <dbReference type="NCBI Taxonomy" id="1496996"/>
    <lineage>
        <taxon>Bacteria</taxon>
        <taxon>Bacillati</taxon>
        <taxon>Actinomycetota</taxon>
        <taxon>Actinomycetes</taxon>
        <taxon>Glycomycetales</taxon>
        <taxon>Glycomycetaceae</taxon>
        <taxon>Stackebrandtia</taxon>
    </lineage>
</organism>
<dbReference type="InterPro" id="IPR029044">
    <property type="entry name" value="Nucleotide-diphossugar_trans"/>
</dbReference>
<accession>A0A543AZ86</accession>
<keyword evidence="3" id="KW-1185">Reference proteome</keyword>
<evidence type="ECO:0000313" key="3">
    <source>
        <dbReference type="Proteomes" id="UP000317043"/>
    </source>
</evidence>
<dbReference type="OrthoDB" id="3177103at2"/>
<evidence type="ECO:0000256" key="1">
    <source>
        <dbReference type="SAM" id="MobiDB-lite"/>
    </source>
</evidence>
<evidence type="ECO:0000313" key="2">
    <source>
        <dbReference type="EMBL" id="TQL77892.1"/>
    </source>
</evidence>
<dbReference type="Gene3D" id="3.90.550.10">
    <property type="entry name" value="Spore Coat Polysaccharide Biosynthesis Protein SpsA, Chain A"/>
    <property type="match status" value="1"/>
</dbReference>
<dbReference type="GO" id="GO:0016740">
    <property type="term" value="F:transferase activity"/>
    <property type="evidence" value="ECO:0007669"/>
    <property type="project" value="UniProtKB-KW"/>
</dbReference>
<dbReference type="RefSeq" id="WP_142041480.1">
    <property type="nucleotide sequence ID" value="NZ_JBHTGS010000001.1"/>
</dbReference>
<protein>
    <submittedName>
        <fullName evidence="2">Glycosyl transferase family 2</fullName>
    </submittedName>
</protein>